<reference evidence="5" key="2">
    <citation type="journal article" date="2019" name="Int. J. Syst. Evol. Microbiol.">
        <title>The Global Catalogue of Microorganisms (GCM) 10K type strain sequencing project: providing services to taxonomists for standard genome sequencing and annotation.</title>
        <authorList>
            <consortium name="The Broad Institute Genomics Platform"/>
            <consortium name="The Broad Institute Genome Sequencing Center for Infectious Disease"/>
            <person name="Wu L."/>
            <person name="Ma J."/>
        </authorList>
    </citation>
    <scope>NUCLEOTIDE SEQUENCE [LARGE SCALE GENOMIC DNA]</scope>
    <source>
        <strain evidence="5">CGMCC 1.15644</strain>
    </source>
</reference>
<dbReference type="Proteomes" id="UP000622648">
    <property type="component" value="Unassembled WGS sequence"/>
</dbReference>
<dbReference type="EMBL" id="SLWO01000001">
    <property type="protein sequence ID" value="TCO30793.1"/>
    <property type="molecule type" value="Genomic_DNA"/>
</dbReference>
<evidence type="ECO:0000259" key="1">
    <source>
        <dbReference type="Pfam" id="PF00535"/>
    </source>
</evidence>
<keyword evidence="5" id="KW-1185">Reference proteome</keyword>
<dbReference type="EMBL" id="BMJO01000001">
    <property type="protein sequence ID" value="GGE44387.1"/>
    <property type="molecule type" value="Genomic_DNA"/>
</dbReference>
<gene>
    <name evidence="3" type="ORF">EV200_101232</name>
    <name evidence="2" type="ORF">GCM10011413_08140</name>
</gene>
<dbReference type="Proteomes" id="UP000295684">
    <property type="component" value="Unassembled WGS sequence"/>
</dbReference>
<dbReference type="PANTHER" id="PTHR22916">
    <property type="entry name" value="GLYCOSYLTRANSFERASE"/>
    <property type="match status" value="1"/>
</dbReference>
<evidence type="ECO:0000313" key="3">
    <source>
        <dbReference type="EMBL" id="TCO30793.1"/>
    </source>
</evidence>
<dbReference type="CDD" id="cd00761">
    <property type="entry name" value="Glyco_tranf_GTA_type"/>
    <property type="match status" value="1"/>
</dbReference>
<evidence type="ECO:0000313" key="2">
    <source>
        <dbReference type="EMBL" id="GGE44387.1"/>
    </source>
</evidence>
<keyword evidence="3" id="KW-0808">Transferase</keyword>
<reference evidence="2" key="1">
    <citation type="journal article" date="2014" name="Int. J. Syst. Evol. Microbiol.">
        <title>Complete genome of a new Firmicutes species belonging to the dominant human colonic microbiota ('Ruminococcus bicirculans') reveals two chromosomes and a selective capacity to utilize plant glucans.</title>
        <authorList>
            <consortium name="NISC Comparative Sequencing Program"/>
            <person name="Wegmann U."/>
            <person name="Louis P."/>
            <person name="Goesmann A."/>
            <person name="Henrissat B."/>
            <person name="Duncan S.H."/>
            <person name="Flint H.J."/>
        </authorList>
    </citation>
    <scope>NUCLEOTIDE SEQUENCE</scope>
    <source>
        <strain evidence="2">CGMCC 1.15644</strain>
    </source>
</reference>
<protein>
    <submittedName>
        <fullName evidence="2 3">Glycosyl transferase</fullName>
    </submittedName>
</protein>
<dbReference type="InterPro" id="IPR001173">
    <property type="entry name" value="Glyco_trans_2-like"/>
</dbReference>
<dbReference type="RefSeq" id="WP_165877832.1">
    <property type="nucleotide sequence ID" value="NZ_BMJO01000001.1"/>
</dbReference>
<feature type="domain" description="Glycosyltransferase 2-like" evidence="1">
    <location>
        <begin position="8"/>
        <end position="142"/>
    </location>
</feature>
<proteinExistence type="predicted"/>
<dbReference type="Pfam" id="PF00535">
    <property type="entry name" value="Glycos_transf_2"/>
    <property type="match status" value="1"/>
</dbReference>
<dbReference type="GO" id="GO:0016758">
    <property type="term" value="F:hexosyltransferase activity"/>
    <property type="evidence" value="ECO:0007669"/>
    <property type="project" value="UniProtKB-ARBA"/>
</dbReference>
<reference evidence="2" key="4">
    <citation type="submission" date="2024-05" db="EMBL/GenBank/DDBJ databases">
        <authorList>
            <person name="Sun Q."/>
            <person name="Zhou Y."/>
        </authorList>
    </citation>
    <scope>NUCLEOTIDE SEQUENCE</scope>
    <source>
        <strain evidence="2">CGMCC 1.15644</strain>
    </source>
</reference>
<sequence length="317" mass="36333">MKDFPLVSICIPAYNAAKYIAETLNSVFLQTYENIEVIIVNDGSEDDTLEILNNYTSNKVIVINQENRGQCAAANRAFEQSNGDYIKFLDADDLLSANFIEDQVIALRNTSNVIASASWGRFYNNDVNTFKLSTEEVWKDMKSIEWLKTSLASGNNMMQCGLWLIPRNILLISGLWDERLNLINDFEFFIRVLLKSKEIRFVKDAILYYRSGIENSLSNQKTKKAYESAYLSISLGLEYLLNYENSNLIRKIAADIYQNLSYDLYLNHPKLYTLVTQKIKQLGGSRLPFPAGDKTRILVNIFGWKLVKFTKNLMGLK</sequence>
<dbReference type="Gene3D" id="3.90.550.10">
    <property type="entry name" value="Spore Coat Polysaccharide Biosynthesis Protein SpsA, Chain A"/>
    <property type="match status" value="1"/>
</dbReference>
<accession>A0A4R2HLM8</accession>
<dbReference type="InterPro" id="IPR029044">
    <property type="entry name" value="Nucleotide-diphossugar_trans"/>
</dbReference>
<evidence type="ECO:0000313" key="4">
    <source>
        <dbReference type="Proteomes" id="UP000295684"/>
    </source>
</evidence>
<dbReference type="AlphaFoldDB" id="A0A4R2HLM8"/>
<name>A0A4R2HLM8_9SPHI</name>
<evidence type="ECO:0000313" key="5">
    <source>
        <dbReference type="Proteomes" id="UP000622648"/>
    </source>
</evidence>
<reference evidence="3 4" key="3">
    <citation type="submission" date="2019-03" db="EMBL/GenBank/DDBJ databases">
        <title>Genomic Encyclopedia of Type Strains, Phase IV (KMG-IV): sequencing the most valuable type-strain genomes for metagenomic binning, comparative biology and taxonomic classification.</title>
        <authorList>
            <person name="Goeker M."/>
        </authorList>
    </citation>
    <scope>NUCLEOTIDE SEQUENCE [LARGE SCALE GENOMIC DNA]</scope>
    <source>
        <strain evidence="3 4">DSM 103236</strain>
    </source>
</reference>
<organism evidence="3 4">
    <name type="scientific">Pedobacter psychrotolerans</name>
    <dbReference type="NCBI Taxonomy" id="1843235"/>
    <lineage>
        <taxon>Bacteria</taxon>
        <taxon>Pseudomonadati</taxon>
        <taxon>Bacteroidota</taxon>
        <taxon>Sphingobacteriia</taxon>
        <taxon>Sphingobacteriales</taxon>
        <taxon>Sphingobacteriaceae</taxon>
        <taxon>Pedobacter</taxon>
    </lineage>
</organism>
<dbReference type="SUPFAM" id="SSF53448">
    <property type="entry name" value="Nucleotide-diphospho-sugar transferases"/>
    <property type="match status" value="1"/>
</dbReference>
<comment type="caution">
    <text evidence="3">The sequence shown here is derived from an EMBL/GenBank/DDBJ whole genome shotgun (WGS) entry which is preliminary data.</text>
</comment>